<protein>
    <submittedName>
        <fullName evidence="8">5-dehydro-2-deoxygluconokinase</fullName>
    </submittedName>
</protein>
<dbReference type="InterPro" id="IPR050306">
    <property type="entry name" value="PfkB_Carbo_kinase"/>
</dbReference>
<name>A0A1G8EAN8_9BACI</name>
<evidence type="ECO:0000256" key="1">
    <source>
        <dbReference type="ARBA" id="ARBA00010688"/>
    </source>
</evidence>
<keyword evidence="2 6" id="KW-0808">Transferase</keyword>
<evidence type="ECO:0000313" key="9">
    <source>
        <dbReference type="Proteomes" id="UP000199017"/>
    </source>
</evidence>
<reference evidence="8 9" key="1">
    <citation type="submission" date="2016-10" db="EMBL/GenBank/DDBJ databases">
        <authorList>
            <person name="de Groot N.N."/>
        </authorList>
    </citation>
    <scope>NUCLEOTIDE SEQUENCE [LARGE SCALE GENOMIC DNA]</scope>
    <source>
        <strain evidence="9">P4B,CCM 7963,CECT 7998,DSM 25260,IBRC-M 10614,KCTC 13821</strain>
    </source>
</reference>
<dbReference type="CDD" id="cd01166">
    <property type="entry name" value="KdgK"/>
    <property type="match status" value="1"/>
</dbReference>
<dbReference type="GO" id="GO:0006000">
    <property type="term" value="P:fructose metabolic process"/>
    <property type="evidence" value="ECO:0007669"/>
    <property type="project" value="UniProtKB-ARBA"/>
</dbReference>
<dbReference type="Pfam" id="PF00294">
    <property type="entry name" value="PfkB"/>
    <property type="match status" value="1"/>
</dbReference>
<dbReference type="PROSITE" id="PS00584">
    <property type="entry name" value="PFKB_KINASES_2"/>
    <property type="match status" value="1"/>
</dbReference>
<dbReference type="InterPro" id="IPR002173">
    <property type="entry name" value="Carboh/pur_kinase_PfkB_CS"/>
</dbReference>
<feature type="domain" description="Carbohydrate kinase PfkB" evidence="7">
    <location>
        <begin position="7"/>
        <end position="303"/>
    </location>
</feature>
<gene>
    <name evidence="8" type="ORF">SAMN05216352_102140</name>
</gene>
<accession>A0A1G8EAN8</accession>
<dbReference type="InterPro" id="IPR002139">
    <property type="entry name" value="Ribo/fructo_kinase"/>
</dbReference>
<evidence type="ECO:0000313" key="8">
    <source>
        <dbReference type="EMBL" id="SDH66917.1"/>
    </source>
</evidence>
<dbReference type="GO" id="GO:0005524">
    <property type="term" value="F:ATP binding"/>
    <property type="evidence" value="ECO:0007669"/>
    <property type="project" value="UniProtKB-KW"/>
</dbReference>
<keyword evidence="5" id="KW-0067">ATP-binding</keyword>
<dbReference type="PANTHER" id="PTHR43085">
    <property type="entry name" value="HEXOKINASE FAMILY MEMBER"/>
    <property type="match status" value="1"/>
</dbReference>
<dbReference type="AlphaFoldDB" id="A0A1G8EAN8"/>
<dbReference type="InterPro" id="IPR029056">
    <property type="entry name" value="Ribokinase-like"/>
</dbReference>
<evidence type="ECO:0000256" key="5">
    <source>
        <dbReference type="ARBA" id="ARBA00022840"/>
    </source>
</evidence>
<evidence type="ECO:0000256" key="6">
    <source>
        <dbReference type="RuleBase" id="RU003704"/>
    </source>
</evidence>
<keyword evidence="9" id="KW-1185">Reference proteome</keyword>
<comment type="similarity">
    <text evidence="1 6">Belongs to the carbohydrate kinase PfkB family.</text>
</comment>
<organism evidence="8 9">
    <name type="scientific">Alteribacillus bidgolensis</name>
    <dbReference type="NCBI Taxonomy" id="930129"/>
    <lineage>
        <taxon>Bacteria</taxon>
        <taxon>Bacillati</taxon>
        <taxon>Bacillota</taxon>
        <taxon>Bacilli</taxon>
        <taxon>Bacillales</taxon>
        <taxon>Bacillaceae</taxon>
        <taxon>Alteribacillus</taxon>
    </lineage>
</organism>
<dbReference type="GO" id="GO:0008865">
    <property type="term" value="F:fructokinase activity"/>
    <property type="evidence" value="ECO:0007669"/>
    <property type="project" value="UniProtKB-ARBA"/>
</dbReference>
<dbReference type="EMBL" id="FNDU01000002">
    <property type="protein sequence ID" value="SDH66917.1"/>
    <property type="molecule type" value="Genomic_DNA"/>
</dbReference>
<evidence type="ECO:0000256" key="2">
    <source>
        <dbReference type="ARBA" id="ARBA00022679"/>
    </source>
</evidence>
<dbReference type="InterPro" id="IPR011611">
    <property type="entry name" value="PfkB_dom"/>
</dbReference>
<dbReference type="PANTHER" id="PTHR43085:SF1">
    <property type="entry name" value="PSEUDOURIDINE KINASE-RELATED"/>
    <property type="match status" value="1"/>
</dbReference>
<dbReference type="RefSeq" id="WP_245917846.1">
    <property type="nucleotide sequence ID" value="NZ_FNDU01000002.1"/>
</dbReference>
<evidence type="ECO:0000259" key="7">
    <source>
        <dbReference type="Pfam" id="PF00294"/>
    </source>
</evidence>
<sequence>MSTKRLDVVTFGETMVLMNPDQALPLDYATSFQKQIGGAESNFSVALSRLGHRCGWISQLGDDPFGYYIQRTVRGEGVDTTGVSFTDAAPTGLFFKERRYGDKMNVYYYRHHSAASYMSKDNLDEDYLTSARYLFFSGITPAISKSCKELTFEAVRIAKKNQMPIIFDTNIRKKLWNSEEEMRDVLNKLAADADYILPGQEEGKALIGTDDPEKIAAFYLEQNPNAVVIVKLGEKGCYYAAKEENGFVKGYKAEKVVDPVGAGDGFAAGFVSGLVKGISLLESLKIANLVGAITVQAGGDVEGYPREKELQGMLQAFENPNQEEVNR</sequence>
<dbReference type="SUPFAM" id="SSF53613">
    <property type="entry name" value="Ribokinase-like"/>
    <property type="match status" value="1"/>
</dbReference>
<evidence type="ECO:0000256" key="4">
    <source>
        <dbReference type="ARBA" id="ARBA00022777"/>
    </source>
</evidence>
<keyword evidence="3" id="KW-0547">Nucleotide-binding</keyword>
<evidence type="ECO:0000256" key="3">
    <source>
        <dbReference type="ARBA" id="ARBA00022741"/>
    </source>
</evidence>
<dbReference type="Gene3D" id="3.40.1190.20">
    <property type="match status" value="1"/>
</dbReference>
<proteinExistence type="inferred from homology"/>
<dbReference type="Proteomes" id="UP000199017">
    <property type="component" value="Unassembled WGS sequence"/>
</dbReference>
<dbReference type="PRINTS" id="PR00990">
    <property type="entry name" value="RIBOKINASE"/>
</dbReference>
<keyword evidence="4 6" id="KW-0418">Kinase</keyword>
<dbReference type="STRING" id="930129.SAMN05216352_102140"/>